<protein>
    <submittedName>
        <fullName evidence="1">Uncharacterized protein</fullName>
    </submittedName>
</protein>
<reference evidence="2" key="1">
    <citation type="submission" date="2016-05" db="EMBL/GenBank/DDBJ databases">
        <title>Comparative genomics of biotechnologically important yeasts.</title>
        <authorList>
            <consortium name="DOE Joint Genome Institute"/>
            <person name="Riley R."/>
            <person name="Haridas S."/>
            <person name="Wolfe K.H."/>
            <person name="Lopes M.R."/>
            <person name="Hittinger C.T."/>
            <person name="Goker M."/>
            <person name="Salamov A."/>
            <person name="Wisecaver J."/>
            <person name="Long T.M."/>
            <person name="Aerts A.L."/>
            <person name="Barry K."/>
            <person name="Choi C."/>
            <person name="Clum A."/>
            <person name="Coughlan A.Y."/>
            <person name="Deshpande S."/>
            <person name="Douglass A.P."/>
            <person name="Hanson S.J."/>
            <person name="Klenk H.-P."/>
            <person name="Labutti K."/>
            <person name="Lapidus A."/>
            <person name="Lindquist E."/>
            <person name="Lipzen A."/>
            <person name="Meier-Kolthoff J.P."/>
            <person name="Ohm R.A."/>
            <person name="Otillar R.P."/>
            <person name="Pangilinan J."/>
            <person name="Peng Y."/>
            <person name="Rokas A."/>
            <person name="Rosa C.A."/>
            <person name="Scheuner C."/>
            <person name="Sibirny A.A."/>
            <person name="Slot J.C."/>
            <person name="Stielow J.B."/>
            <person name="Sun H."/>
            <person name="Kurtzman C.P."/>
            <person name="Blackwell M."/>
            <person name="Grigoriev I.V."/>
            <person name="Jeffries T.W."/>
        </authorList>
    </citation>
    <scope>NUCLEOTIDE SEQUENCE [LARGE SCALE GENOMIC DNA]</scope>
    <source>
        <strain evidence="2">DSM 1968</strain>
    </source>
</reference>
<organism evidence="1 2">
    <name type="scientific">Ascoidea rubescens DSM 1968</name>
    <dbReference type="NCBI Taxonomy" id="1344418"/>
    <lineage>
        <taxon>Eukaryota</taxon>
        <taxon>Fungi</taxon>
        <taxon>Dikarya</taxon>
        <taxon>Ascomycota</taxon>
        <taxon>Saccharomycotina</taxon>
        <taxon>Saccharomycetes</taxon>
        <taxon>Ascoideaceae</taxon>
        <taxon>Ascoidea</taxon>
    </lineage>
</organism>
<evidence type="ECO:0000313" key="2">
    <source>
        <dbReference type="Proteomes" id="UP000095038"/>
    </source>
</evidence>
<dbReference type="GeneID" id="30968358"/>
<keyword evidence="2" id="KW-1185">Reference proteome</keyword>
<evidence type="ECO:0000313" key="1">
    <source>
        <dbReference type="EMBL" id="ODV59114.1"/>
    </source>
</evidence>
<dbReference type="InParanoid" id="A0A1D2VBP2"/>
<dbReference type="AlphaFoldDB" id="A0A1D2VBP2"/>
<sequence>MFLKNSICGYMFEKLLTKSTILNNDKSIEMKITINKKDKIMRKDLKNFNNHTKFNSAVKFDMAVDNKT</sequence>
<gene>
    <name evidence="1" type="ORF">ASCRUDRAFT_82429</name>
</gene>
<accession>A0A1D2VBP2</accession>
<proteinExistence type="predicted"/>
<name>A0A1D2VBP2_9ASCO</name>
<dbReference type="EMBL" id="KV454488">
    <property type="protein sequence ID" value="ODV59114.1"/>
    <property type="molecule type" value="Genomic_DNA"/>
</dbReference>
<dbReference type="Proteomes" id="UP000095038">
    <property type="component" value="Unassembled WGS sequence"/>
</dbReference>
<dbReference type="RefSeq" id="XP_020045421.1">
    <property type="nucleotide sequence ID" value="XM_020194722.1"/>
</dbReference>